<reference evidence="2 3" key="1">
    <citation type="submission" date="2016-08" db="EMBL/GenBank/DDBJ databases">
        <title>Whole genome sequence of Mesorhizobium sp. strain UASWS1009 isolated from industrial sewage.</title>
        <authorList>
            <person name="Crovadore J."/>
            <person name="Calmin G."/>
            <person name="Chablais R."/>
            <person name="Cochard B."/>
            <person name="Lefort F."/>
        </authorList>
    </citation>
    <scope>NUCLEOTIDE SEQUENCE [LARGE SCALE GENOMIC DNA]</scope>
    <source>
        <strain evidence="2 3">UASWS1009</strain>
    </source>
</reference>
<sequence length="80" mass="8451">MVSSISSTPPRPPLSASPSGQQTEAALRRQIAAKEAEIQATTNKAQAARLAEEVAALKTRLEILQQKKETARTGGGPAQR</sequence>
<name>A0A1C2DI97_9HYPH</name>
<gene>
    <name evidence="2" type="ORF">QV13_18675</name>
</gene>
<keyword evidence="3" id="KW-1185">Reference proteome</keyword>
<dbReference type="AlphaFoldDB" id="A0A1C2DI97"/>
<evidence type="ECO:0000256" key="1">
    <source>
        <dbReference type="SAM" id="MobiDB-lite"/>
    </source>
</evidence>
<dbReference type="Proteomes" id="UP000094412">
    <property type="component" value="Unassembled WGS sequence"/>
</dbReference>
<comment type="caution">
    <text evidence="2">The sequence shown here is derived from an EMBL/GenBank/DDBJ whole genome shotgun (WGS) entry which is preliminary data.</text>
</comment>
<dbReference type="OrthoDB" id="9985643at2"/>
<protein>
    <submittedName>
        <fullName evidence="2">Uncharacterized protein</fullName>
    </submittedName>
</protein>
<dbReference type="EMBL" id="MDEO01000035">
    <property type="protein sequence ID" value="OCX14494.1"/>
    <property type="molecule type" value="Genomic_DNA"/>
</dbReference>
<evidence type="ECO:0000313" key="2">
    <source>
        <dbReference type="EMBL" id="OCX14494.1"/>
    </source>
</evidence>
<feature type="region of interest" description="Disordered" evidence="1">
    <location>
        <begin position="1"/>
        <end position="29"/>
    </location>
</feature>
<evidence type="ECO:0000313" key="3">
    <source>
        <dbReference type="Proteomes" id="UP000094412"/>
    </source>
</evidence>
<dbReference type="RefSeq" id="WP_024926620.1">
    <property type="nucleotide sequence ID" value="NZ_MDEO01000035.1"/>
</dbReference>
<proteinExistence type="predicted"/>
<accession>A0A1C2DI97</accession>
<organism evidence="2 3">
    <name type="scientific">Mesorhizobium hungaricum</name>
    <dbReference type="NCBI Taxonomy" id="1566387"/>
    <lineage>
        <taxon>Bacteria</taxon>
        <taxon>Pseudomonadati</taxon>
        <taxon>Pseudomonadota</taxon>
        <taxon>Alphaproteobacteria</taxon>
        <taxon>Hyphomicrobiales</taxon>
        <taxon>Phyllobacteriaceae</taxon>
        <taxon>Mesorhizobium</taxon>
    </lineage>
</organism>